<name>A0AAE5A6Q7_9NOCA</name>
<gene>
    <name evidence="1" type="ORF">R4315_12780</name>
</gene>
<organism evidence="1 2">
    <name type="scientific">Rhodococcus oxybenzonivorans</name>
    <dbReference type="NCBI Taxonomy" id="1990687"/>
    <lineage>
        <taxon>Bacteria</taxon>
        <taxon>Bacillati</taxon>
        <taxon>Actinomycetota</taxon>
        <taxon>Actinomycetes</taxon>
        <taxon>Mycobacteriales</taxon>
        <taxon>Nocardiaceae</taxon>
        <taxon>Rhodococcus</taxon>
    </lineage>
</organism>
<proteinExistence type="predicted"/>
<evidence type="ECO:0000313" key="2">
    <source>
        <dbReference type="Proteomes" id="UP001185863"/>
    </source>
</evidence>
<dbReference type="AlphaFoldDB" id="A0AAE5A6Q7"/>
<dbReference type="Proteomes" id="UP001185863">
    <property type="component" value="Unassembled WGS sequence"/>
</dbReference>
<dbReference type="RefSeq" id="WP_317744408.1">
    <property type="nucleotide sequence ID" value="NZ_JAWLUP010000025.1"/>
</dbReference>
<evidence type="ECO:0000313" key="1">
    <source>
        <dbReference type="EMBL" id="MDV7265418.1"/>
    </source>
</evidence>
<accession>A0AAE5A6Q7</accession>
<comment type="caution">
    <text evidence="1">The sequence shown here is derived from an EMBL/GenBank/DDBJ whole genome shotgun (WGS) entry which is preliminary data.</text>
</comment>
<protein>
    <submittedName>
        <fullName evidence="1">Uncharacterized protein</fullName>
    </submittedName>
</protein>
<reference evidence="1" key="1">
    <citation type="submission" date="2023-10" db="EMBL/GenBank/DDBJ databases">
        <title>Development of a sustainable strategy for remediation of hydrocarbon-contaminated territories based on the waste exchange concept.</title>
        <authorList>
            <person name="Krivoruchko A."/>
        </authorList>
    </citation>
    <scope>NUCLEOTIDE SEQUENCE</scope>
    <source>
        <strain evidence="1">IEGM 68</strain>
    </source>
</reference>
<sequence length="69" mass="7463">MAELQLDANADLAGAPTSHTALLLEPYLPEERSDDWCGQSTMSQTDLTEWLLEVSGRTSNPGRAFGPSL</sequence>
<dbReference type="EMBL" id="JAWLUP010000025">
    <property type="protein sequence ID" value="MDV7265418.1"/>
    <property type="molecule type" value="Genomic_DNA"/>
</dbReference>